<accession>A0A645HYA8</accession>
<dbReference type="InterPro" id="IPR029787">
    <property type="entry name" value="Nucleotide_cyclase"/>
</dbReference>
<sequence length="166" mass="19192">MIYVNEQGHQISTDKLTGLNNWYKFDSYLDEVSGQHKNCGNIYLFMCDIDSFKQINDTYGHYEGDQALKETANILKKACKTHDVFLARYGGDEFAIIARFENKNEAEGLKSEIVKAFMARNENSDKMYDISLSIGISQYEDSKLAFFDRADRAMYDEKRQEKSNIT</sequence>
<dbReference type="InterPro" id="IPR043128">
    <property type="entry name" value="Rev_trsase/Diguanyl_cyclase"/>
</dbReference>
<evidence type="ECO:0000313" key="2">
    <source>
        <dbReference type="EMBL" id="MPN43860.1"/>
    </source>
</evidence>
<evidence type="ECO:0000259" key="1">
    <source>
        <dbReference type="PROSITE" id="PS50887"/>
    </source>
</evidence>
<dbReference type="CDD" id="cd01949">
    <property type="entry name" value="GGDEF"/>
    <property type="match status" value="1"/>
</dbReference>
<dbReference type="InterPro" id="IPR050469">
    <property type="entry name" value="Diguanylate_Cyclase"/>
</dbReference>
<proteinExistence type="predicted"/>
<dbReference type="PROSITE" id="PS50887">
    <property type="entry name" value="GGDEF"/>
    <property type="match status" value="1"/>
</dbReference>
<dbReference type="PANTHER" id="PTHR45138">
    <property type="entry name" value="REGULATORY COMPONENTS OF SENSORY TRANSDUCTION SYSTEM"/>
    <property type="match status" value="1"/>
</dbReference>
<dbReference type="PANTHER" id="PTHR45138:SF9">
    <property type="entry name" value="DIGUANYLATE CYCLASE DGCM-RELATED"/>
    <property type="match status" value="1"/>
</dbReference>
<dbReference type="SUPFAM" id="SSF55073">
    <property type="entry name" value="Nucleotide cyclase"/>
    <property type="match status" value="1"/>
</dbReference>
<dbReference type="Gene3D" id="3.30.70.270">
    <property type="match status" value="1"/>
</dbReference>
<dbReference type="SMART" id="SM00267">
    <property type="entry name" value="GGDEF"/>
    <property type="match status" value="1"/>
</dbReference>
<comment type="caution">
    <text evidence="2">The sequence shown here is derived from an EMBL/GenBank/DDBJ whole genome shotgun (WGS) entry which is preliminary data.</text>
</comment>
<dbReference type="NCBIfam" id="TIGR00254">
    <property type="entry name" value="GGDEF"/>
    <property type="match status" value="1"/>
</dbReference>
<protein>
    <submittedName>
        <fullName evidence="2">Phytochrome-like protein cph2</fullName>
    </submittedName>
</protein>
<feature type="domain" description="GGDEF" evidence="1">
    <location>
        <begin position="40"/>
        <end position="166"/>
    </location>
</feature>
<organism evidence="2">
    <name type="scientific">bioreactor metagenome</name>
    <dbReference type="NCBI Taxonomy" id="1076179"/>
    <lineage>
        <taxon>unclassified sequences</taxon>
        <taxon>metagenomes</taxon>
        <taxon>ecological metagenomes</taxon>
    </lineage>
</organism>
<dbReference type="InterPro" id="IPR000160">
    <property type="entry name" value="GGDEF_dom"/>
</dbReference>
<dbReference type="Pfam" id="PF00990">
    <property type="entry name" value="GGDEF"/>
    <property type="match status" value="1"/>
</dbReference>
<dbReference type="EMBL" id="VSSQ01102549">
    <property type="protein sequence ID" value="MPN43860.1"/>
    <property type="molecule type" value="Genomic_DNA"/>
</dbReference>
<gene>
    <name evidence="2" type="primary">cph2_30</name>
    <name evidence="2" type="ORF">SDC9_191421</name>
</gene>
<dbReference type="AlphaFoldDB" id="A0A645HYA8"/>
<dbReference type="GO" id="GO:0052621">
    <property type="term" value="F:diguanylate cyclase activity"/>
    <property type="evidence" value="ECO:0007669"/>
    <property type="project" value="TreeGrafter"/>
</dbReference>
<name>A0A645HYA8_9ZZZZ</name>
<reference evidence="2" key="1">
    <citation type="submission" date="2019-08" db="EMBL/GenBank/DDBJ databases">
        <authorList>
            <person name="Kucharzyk K."/>
            <person name="Murdoch R.W."/>
            <person name="Higgins S."/>
            <person name="Loffler F."/>
        </authorList>
    </citation>
    <scope>NUCLEOTIDE SEQUENCE</scope>
</reference>